<organism evidence="1 2">
    <name type="scientific">Candidatus Methanomarinus sp</name>
    <dbReference type="NCBI Taxonomy" id="3386244"/>
    <lineage>
        <taxon>Archaea</taxon>
        <taxon>Methanobacteriati</taxon>
        <taxon>Methanobacteriota</taxon>
        <taxon>Stenosarchaea group</taxon>
        <taxon>Methanomicrobia</taxon>
        <taxon>Methanosarcinales</taxon>
        <taxon>ANME-2 cluster</taxon>
        <taxon>Candidatus Methanocomedenaceae</taxon>
        <taxon>Candidatus Methanomarinus</taxon>
    </lineage>
</organism>
<accession>A0AC61S956</accession>
<reference evidence="1" key="1">
    <citation type="submission" date="2018-09" db="EMBL/GenBank/DDBJ databases">
        <title>A genomic encyclopedia of anaerobic methanotrophic archaea.</title>
        <authorList>
            <person name="Skennerton C.T."/>
            <person name="Chadwick G.L."/>
            <person name="Laso-Perez R."/>
            <person name="Leu A.O."/>
            <person name="Speth D.R."/>
            <person name="Yu H."/>
            <person name="Morgan-Lang C."/>
            <person name="Hatzenpichler R."/>
            <person name="Goudeau D."/>
            <person name="Malmstrom R."/>
            <person name="Woyke T."/>
            <person name="Hallam S."/>
            <person name="Tyson G.W."/>
            <person name="Wegener G."/>
            <person name="Boetius A."/>
            <person name="Orphan V.J."/>
        </authorList>
    </citation>
    <scope>NUCLEOTIDE SEQUENCE</scope>
    <source>
        <strain evidence="1">CONS3730D10UFb2</strain>
    </source>
</reference>
<dbReference type="Proteomes" id="UP000315423">
    <property type="component" value="Unassembled WGS sequence"/>
</dbReference>
<evidence type="ECO:0000313" key="2">
    <source>
        <dbReference type="Proteomes" id="UP000315423"/>
    </source>
</evidence>
<sequence length="206" mass="23287">MPKSKSKPNSSHEIIFVGRSNVGKSTLIRSLTGKSVPVGRRPGVTLKPLHLQFNDLLITDMPGFGFMSGVKERKQDIVKTKFVRYIEQNKDNIIIVILVLDAKSFAQVVDRWEGRGEIPVDVEMFQFLRELDIDVIAAVNKVDKIKDIDNVMDGVAVRLGLLPPWRQWLDILAPVSAKKGDIKAVTVLIRNRIHDLGRDDLLKWIK</sequence>
<protein>
    <submittedName>
        <fullName evidence="1">GTP-binding protein EngB</fullName>
    </submittedName>
</protein>
<comment type="caution">
    <text evidence="1">The sequence shown here is derived from an EMBL/GenBank/DDBJ whole genome shotgun (WGS) entry which is preliminary data.</text>
</comment>
<name>A0AC61S956_9EURY</name>
<dbReference type="EMBL" id="QYBA01000225">
    <property type="protein sequence ID" value="TKY91286.1"/>
    <property type="molecule type" value="Genomic_DNA"/>
</dbReference>
<evidence type="ECO:0000313" key="1">
    <source>
        <dbReference type="EMBL" id="TKY91286.1"/>
    </source>
</evidence>
<proteinExistence type="predicted"/>
<gene>
    <name evidence="1" type="primary">engB</name>
    <name evidence="1" type="ORF">C5S46_06635</name>
</gene>